<dbReference type="AlphaFoldDB" id="A0A2G9RAS3"/>
<proteinExistence type="predicted"/>
<sequence>MTAGGQQVANPIMCFFGSIYNNREAAEKHIMCFCSNLCFLICPTTIYPKKMQKHKSQQNHVHTNQNTQQKALQKHIKSKLHRCVPSLMLATRINFQTRIFRRNIFVHSLNQRMLFEIFTCFNILIFKTNVISERKPHSLSENSFDQEVFYYFQIFPLLWLKMNVDLTSLTIRKLNERRHFLFVFVNKKKLISESDNIYQIHPLIVFTAYLSSNSVYSISLLSVILR</sequence>
<name>A0A2G9RAS3_AQUCT</name>
<accession>A0A2G9RAS3</accession>
<feature type="non-terminal residue" evidence="1">
    <location>
        <position position="226"/>
    </location>
</feature>
<evidence type="ECO:0000313" key="1">
    <source>
        <dbReference type="EMBL" id="PIO24976.1"/>
    </source>
</evidence>
<dbReference type="Proteomes" id="UP000228934">
    <property type="component" value="Unassembled WGS sequence"/>
</dbReference>
<gene>
    <name evidence="1" type="ORF">AB205_0064560</name>
</gene>
<reference evidence="2" key="1">
    <citation type="journal article" date="2017" name="Nat. Commun.">
        <title>The North American bullfrog draft genome provides insight into hormonal regulation of long noncoding RNA.</title>
        <authorList>
            <person name="Hammond S.A."/>
            <person name="Warren R.L."/>
            <person name="Vandervalk B.P."/>
            <person name="Kucuk E."/>
            <person name="Khan H."/>
            <person name="Gibb E.A."/>
            <person name="Pandoh P."/>
            <person name="Kirk H."/>
            <person name="Zhao Y."/>
            <person name="Jones M."/>
            <person name="Mungall A.J."/>
            <person name="Coope R."/>
            <person name="Pleasance S."/>
            <person name="Moore R.A."/>
            <person name="Holt R.A."/>
            <person name="Round J.M."/>
            <person name="Ohora S."/>
            <person name="Walle B.V."/>
            <person name="Veldhoen N."/>
            <person name="Helbing C.C."/>
            <person name="Birol I."/>
        </authorList>
    </citation>
    <scope>NUCLEOTIDE SEQUENCE [LARGE SCALE GENOMIC DNA]</scope>
</reference>
<keyword evidence="2" id="KW-1185">Reference proteome</keyword>
<dbReference type="EMBL" id="KV945331">
    <property type="protein sequence ID" value="PIO24976.1"/>
    <property type="molecule type" value="Genomic_DNA"/>
</dbReference>
<protein>
    <submittedName>
        <fullName evidence="1">Uncharacterized protein</fullName>
    </submittedName>
</protein>
<evidence type="ECO:0000313" key="2">
    <source>
        <dbReference type="Proteomes" id="UP000228934"/>
    </source>
</evidence>
<organism evidence="1 2">
    <name type="scientific">Aquarana catesbeiana</name>
    <name type="common">American bullfrog</name>
    <name type="synonym">Rana catesbeiana</name>
    <dbReference type="NCBI Taxonomy" id="8400"/>
    <lineage>
        <taxon>Eukaryota</taxon>
        <taxon>Metazoa</taxon>
        <taxon>Chordata</taxon>
        <taxon>Craniata</taxon>
        <taxon>Vertebrata</taxon>
        <taxon>Euteleostomi</taxon>
        <taxon>Amphibia</taxon>
        <taxon>Batrachia</taxon>
        <taxon>Anura</taxon>
        <taxon>Neobatrachia</taxon>
        <taxon>Ranoidea</taxon>
        <taxon>Ranidae</taxon>
        <taxon>Aquarana</taxon>
    </lineage>
</organism>